<dbReference type="OrthoDB" id="421226at2759"/>
<feature type="transmembrane region" description="Helical" evidence="6">
    <location>
        <begin position="409"/>
        <end position="428"/>
    </location>
</feature>
<reference evidence="9" key="1">
    <citation type="submission" date="2007-03" db="EMBL/GenBank/DDBJ databases">
        <title>Annotation of Culex pipiens quinquefasciatus.</title>
        <authorList>
            <consortium name="The Broad Institute Genome Sequencing Platform"/>
            <person name="Atkinson P.W."/>
            <person name="Hemingway J."/>
            <person name="Christensen B.M."/>
            <person name="Higgs S."/>
            <person name="Kodira C."/>
            <person name="Hannick L."/>
            <person name="Megy K."/>
            <person name="O'Leary S."/>
            <person name="Pearson M."/>
            <person name="Haas B.J."/>
            <person name="Mauceli E."/>
            <person name="Wortman J.R."/>
            <person name="Lee N.H."/>
            <person name="Guigo R."/>
            <person name="Stanke M."/>
            <person name="Alvarado L."/>
            <person name="Amedeo P."/>
            <person name="Antoine C.H."/>
            <person name="Arensburger P."/>
            <person name="Bidwell S.L."/>
            <person name="Crawford M."/>
            <person name="Camaro F."/>
            <person name="Devon K."/>
            <person name="Engels R."/>
            <person name="Hammond M."/>
            <person name="Howarth C."/>
            <person name="Koehrsen M."/>
            <person name="Lawson D."/>
            <person name="Montgomery P."/>
            <person name="Nene V."/>
            <person name="Nusbaum C."/>
            <person name="Puiu D."/>
            <person name="Romero-Severson J."/>
            <person name="Severson D.W."/>
            <person name="Shumway M."/>
            <person name="Sisk P."/>
            <person name="Stolte C."/>
            <person name="Zeng Q."/>
            <person name="Eisenstadt E."/>
            <person name="Fraser-Liggett C."/>
            <person name="Strausberg R."/>
            <person name="Galagan J."/>
            <person name="Birren B."/>
            <person name="Collins F.H."/>
        </authorList>
    </citation>
    <scope>NUCLEOTIDE SEQUENCE [LARGE SCALE GENOMIC DNA]</scope>
    <source>
        <strain evidence="9">JHB</strain>
    </source>
</reference>
<proteinExistence type="predicted"/>
<evidence type="ECO:0000256" key="5">
    <source>
        <dbReference type="SAM" id="MobiDB-lite"/>
    </source>
</evidence>
<feature type="chain" id="PRO_5011408037" evidence="7">
    <location>
        <begin position="20"/>
        <end position="627"/>
    </location>
</feature>
<dbReference type="VEuPathDB" id="VectorBase:CQUJHB007461"/>
<dbReference type="InParanoid" id="B0WI40"/>
<protein>
    <submittedName>
        <fullName evidence="9 10">Cyclic-nucleotide-gated cation channel</fullName>
    </submittedName>
</protein>
<feature type="compositionally biased region" description="Basic residues" evidence="5">
    <location>
        <begin position="70"/>
        <end position="79"/>
    </location>
</feature>
<evidence type="ECO:0000313" key="9">
    <source>
        <dbReference type="EMBL" id="EDS28203.1"/>
    </source>
</evidence>
<sequence>MGRMMDLVIVNIHLNIVSAKLGMSGPQLGQSISQQGFFSSSRDSLSASGTSRPLHSHVSATTSEMDLSRKDRKRERSKLKSGDQPLLGSWSRTGPRESNAGTTATGATRASTNHLVPPCGTGSTCNGADRYMWWPVPMIDSRDWHVLAGPCLQAICSRTSRSSATGPPGHLLLMCSRRQASRTSSTGRSSMTNAFGVVKNITKNNMESSELIGQKQAFQNKQSFYSYWFRRNSNKDCLFTCRFGRRSGCSTSSRKSNGRRWSFVFDPAGRLCYYWSMVVSMAFLYNFWVIIYRFAFQEINGESIVLWFCLDYFSDFLYLVDILFHFRTGYLEDGVLQTDSTKLRQHYMNSTTFYIDCLCLLPLDFLYLSIGFNSILRSFRLVKIYRFWAFMDRTERHTNYPNLFRSTSLIHYLLVIFHWNGCLYHIIYKNNGFGSKNWVFHDSESADVVKQYLQSYYWCTLALTTIGDLPRPRSKAEYVFVIAQLLFGLMLFATVLGHVANIVTSVSAARKEFQVIGEQGVLRNGRQNLDRNCEHDSTILLSVSLTDPYNTVSGCHVAPPVRKRDGFPKFYCPFNGRTSSDEAFSTEGEVYTRYRKLFNFYGFDAEGEGECLYGKEISREKFKIRAV</sequence>
<evidence type="ECO:0000256" key="3">
    <source>
        <dbReference type="ARBA" id="ARBA00022989"/>
    </source>
</evidence>
<feature type="transmembrane region" description="Helical" evidence="6">
    <location>
        <begin position="304"/>
        <end position="326"/>
    </location>
</feature>
<keyword evidence="7" id="KW-0732">Signal</keyword>
<dbReference type="GO" id="GO:0005223">
    <property type="term" value="F:intracellularly cGMP-activated cation channel activity"/>
    <property type="evidence" value="ECO:0007669"/>
    <property type="project" value="TreeGrafter"/>
</dbReference>
<evidence type="ECO:0000256" key="4">
    <source>
        <dbReference type="ARBA" id="ARBA00023136"/>
    </source>
</evidence>
<feature type="domain" description="Ion transport" evidence="8">
    <location>
        <begin position="273"/>
        <end position="507"/>
    </location>
</feature>
<dbReference type="HOGENOM" id="CLU_436316_0_0_1"/>
<dbReference type="GO" id="GO:0005886">
    <property type="term" value="C:plasma membrane"/>
    <property type="evidence" value="ECO:0007669"/>
    <property type="project" value="TreeGrafter"/>
</dbReference>
<accession>B0WI40</accession>
<name>B0WI40_CULQU</name>
<evidence type="ECO:0000256" key="2">
    <source>
        <dbReference type="ARBA" id="ARBA00022692"/>
    </source>
</evidence>
<feature type="compositionally biased region" description="Low complexity" evidence="5">
    <location>
        <begin position="40"/>
        <end position="51"/>
    </location>
</feature>
<dbReference type="STRING" id="7176.B0WI40"/>
<dbReference type="InterPro" id="IPR050866">
    <property type="entry name" value="CNG_cation_channel"/>
</dbReference>
<comment type="subcellular location">
    <subcellularLocation>
        <location evidence="1">Membrane</location>
        <topology evidence="1">Multi-pass membrane protein</topology>
    </subcellularLocation>
</comment>
<dbReference type="SUPFAM" id="SSF81324">
    <property type="entry name" value="Voltage-gated potassium channels"/>
    <property type="match status" value="1"/>
</dbReference>
<dbReference type="PANTHER" id="PTHR45638">
    <property type="entry name" value="CYCLIC NUCLEOTIDE-GATED CATION CHANNEL SUBUNIT A"/>
    <property type="match status" value="1"/>
</dbReference>
<dbReference type="OMA" id="CEHDSTI"/>
<evidence type="ECO:0000256" key="6">
    <source>
        <dbReference type="SAM" id="Phobius"/>
    </source>
</evidence>
<feature type="region of interest" description="Disordered" evidence="5">
    <location>
        <begin position="40"/>
        <end position="115"/>
    </location>
</feature>
<dbReference type="InterPro" id="IPR005821">
    <property type="entry name" value="Ion_trans_dom"/>
</dbReference>
<dbReference type="EMBL" id="DS231942">
    <property type="protein sequence ID" value="EDS28203.1"/>
    <property type="molecule type" value="Genomic_DNA"/>
</dbReference>
<organism>
    <name type="scientific">Culex quinquefasciatus</name>
    <name type="common">Southern house mosquito</name>
    <name type="synonym">Culex pungens</name>
    <dbReference type="NCBI Taxonomy" id="7176"/>
    <lineage>
        <taxon>Eukaryota</taxon>
        <taxon>Metazoa</taxon>
        <taxon>Ecdysozoa</taxon>
        <taxon>Arthropoda</taxon>
        <taxon>Hexapoda</taxon>
        <taxon>Insecta</taxon>
        <taxon>Pterygota</taxon>
        <taxon>Neoptera</taxon>
        <taxon>Endopterygota</taxon>
        <taxon>Diptera</taxon>
        <taxon>Nematocera</taxon>
        <taxon>Culicoidea</taxon>
        <taxon>Culicidae</taxon>
        <taxon>Culicinae</taxon>
        <taxon>Culicini</taxon>
        <taxon>Culex</taxon>
        <taxon>Culex</taxon>
    </lineage>
</organism>
<dbReference type="GO" id="GO:0005222">
    <property type="term" value="F:intracellularly cAMP-activated cation channel activity"/>
    <property type="evidence" value="ECO:0007669"/>
    <property type="project" value="TreeGrafter"/>
</dbReference>
<dbReference type="PANTHER" id="PTHR45638:SF4">
    <property type="entry name" value="CYCLIC NUCLEOTIDE-BINDING DOMAIN-CONTAINING PROTEIN"/>
    <property type="match status" value="1"/>
</dbReference>
<dbReference type="AlphaFoldDB" id="B0WI40"/>
<feature type="signal peptide" evidence="7">
    <location>
        <begin position="1"/>
        <end position="19"/>
    </location>
</feature>
<dbReference type="Proteomes" id="UP000002320">
    <property type="component" value="Unassembled WGS sequence"/>
</dbReference>
<keyword evidence="3 6" id="KW-1133">Transmembrane helix</keyword>
<feature type="transmembrane region" description="Helical" evidence="6">
    <location>
        <begin position="353"/>
        <end position="376"/>
    </location>
</feature>
<dbReference type="KEGG" id="cqu:CpipJ_CPIJ006596"/>
<dbReference type="GO" id="GO:0044877">
    <property type="term" value="F:protein-containing complex binding"/>
    <property type="evidence" value="ECO:0007669"/>
    <property type="project" value="TreeGrafter"/>
</dbReference>
<evidence type="ECO:0000313" key="11">
    <source>
        <dbReference type="Proteomes" id="UP000002320"/>
    </source>
</evidence>
<evidence type="ECO:0000256" key="1">
    <source>
        <dbReference type="ARBA" id="ARBA00004141"/>
    </source>
</evidence>
<evidence type="ECO:0000313" key="10">
    <source>
        <dbReference type="EnsemblMetazoa" id="CPIJ006596-PA"/>
    </source>
</evidence>
<evidence type="ECO:0000256" key="7">
    <source>
        <dbReference type="SAM" id="SignalP"/>
    </source>
</evidence>
<feature type="compositionally biased region" description="Low complexity" evidence="5">
    <location>
        <begin position="98"/>
        <end position="113"/>
    </location>
</feature>
<reference evidence="10" key="2">
    <citation type="submission" date="2020-05" db="UniProtKB">
        <authorList>
            <consortium name="EnsemblMetazoa"/>
        </authorList>
    </citation>
    <scope>IDENTIFICATION</scope>
    <source>
        <strain evidence="10">JHB</strain>
    </source>
</reference>
<dbReference type="VEuPathDB" id="VectorBase:CPIJ006596"/>
<dbReference type="EnsemblMetazoa" id="CPIJ006596-RA">
    <property type="protein sequence ID" value="CPIJ006596-PA"/>
    <property type="gene ID" value="CPIJ006596"/>
</dbReference>
<feature type="transmembrane region" description="Helical" evidence="6">
    <location>
        <begin position="478"/>
        <end position="503"/>
    </location>
</feature>
<dbReference type="FunFam" id="1.10.287.70:FF:000100">
    <property type="entry name" value="Cyclic nucleotide-gated cation channel"/>
    <property type="match status" value="1"/>
</dbReference>
<dbReference type="GO" id="GO:0030553">
    <property type="term" value="F:cGMP binding"/>
    <property type="evidence" value="ECO:0007669"/>
    <property type="project" value="TreeGrafter"/>
</dbReference>
<dbReference type="Gene3D" id="1.10.287.70">
    <property type="match status" value="1"/>
</dbReference>
<dbReference type="eggNOG" id="KOG0500">
    <property type="taxonomic scope" value="Eukaryota"/>
</dbReference>
<keyword evidence="4 6" id="KW-0472">Membrane</keyword>
<dbReference type="Pfam" id="PF00520">
    <property type="entry name" value="Ion_trans"/>
    <property type="match status" value="1"/>
</dbReference>
<feature type="transmembrane region" description="Helical" evidence="6">
    <location>
        <begin position="273"/>
        <end position="292"/>
    </location>
</feature>
<keyword evidence="2 6" id="KW-0812">Transmembrane</keyword>
<gene>
    <name evidence="10" type="primary">6038595</name>
    <name evidence="9" type="ORF">CpipJ_CPIJ006596</name>
</gene>
<evidence type="ECO:0000259" key="8">
    <source>
        <dbReference type="Pfam" id="PF00520"/>
    </source>
</evidence>
<dbReference type="GO" id="GO:0017071">
    <property type="term" value="C:intracellular cyclic nucleotide activated cation channel complex"/>
    <property type="evidence" value="ECO:0007669"/>
    <property type="project" value="TreeGrafter"/>
</dbReference>
<keyword evidence="11" id="KW-1185">Reference proteome</keyword>